<comment type="caution">
    <text evidence="1">The sequence shown here is derived from an EMBL/GenBank/DDBJ whole genome shotgun (WGS) entry which is preliminary data.</text>
</comment>
<evidence type="ECO:0000313" key="2">
    <source>
        <dbReference type="Proteomes" id="UP000187425"/>
    </source>
</evidence>
<evidence type="ECO:0000313" key="1">
    <source>
        <dbReference type="EMBL" id="OME70406.1"/>
    </source>
</evidence>
<dbReference type="AlphaFoldDB" id="A0A1R0ZHT2"/>
<organism evidence="1 2">
    <name type="scientific">Paenibacillus odorifer</name>
    <dbReference type="NCBI Taxonomy" id="189426"/>
    <lineage>
        <taxon>Bacteria</taxon>
        <taxon>Bacillati</taxon>
        <taxon>Bacillota</taxon>
        <taxon>Bacilli</taxon>
        <taxon>Bacillales</taxon>
        <taxon>Paenibacillaceae</taxon>
        <taxon>Paenibacillus</taxon>
    </lineage>
</organism>
<accession>A0A1R0ZHT2</accession>
<sequence>MLARIARKRGKNALDFWELAQMERKRGKNTLDLYGLSESGQMNGINPVEWAGLSESSQKNGINPVEWAGSSESSQKNGINPVDMAGSISNCFSKTLVTYVRCDITIRRLNYRLCDVHATVSATNYIVRPVNDYAHSRVFFRGWPWESLIHNHQIPASR</sequence>
<protein>
    <submittedName>
        <fullName evidence="1">Uncharacterized protein</fullName>
    </submittedName>
</protein>
<gene>
    <name evidence="1" type="ORF">BSK65_10755</name>
</gene>
<name>A0A1R0ZHT2_9BACL</name>
<reference evidence="1 2" key="1">
    <citation type="submission" date="2016-11" db="EMBL/GenBank/DDBJ databases">
        <title>Paenibacillus species isolates.</title>
        <authorList>
            <person name="Beno S.M."/>
        </authorList>
    </citation>
    <scope>NUCLEOTIDE SEQUENCE [LARGE SCALE GENOMIC DNA]</scope>
    <source>
        <strain evidence="1 2">FSL H7-0443</strain>
    </source>
</reference>
<proteinExistence type="predicted"/>
<dbReference type="Proteomes" id="UP000187425">
    <property type="component" value="Unassembled WGS sequence"/>
</dbReference>
<dbReference type="EMBL" id="MPTW01000005">
    <property type="protein sequence ID" value="OME70406.1"/>
    <property type="molecule type" value="Genomic_DNA"/>
</dbReference>